<sequence length="437" mass="45571">MTSTDLRGVVDGRVLLPGDDGFEQASRPWNLSVEQRVAAVVEAGSAEDVAAVVRYAARSGLSVTAQPSGHGASGDAEGVILLRTGGLDGVEVRPEERLARVGAGAKWGKVLAAAGPHGLTGLAGSSPVVSVTGYTLGGGLSWFSRRHGFAADSVRSFEVVGTDGEPATVTAESDPALFWALRGGGGDFALVTAIEFGLHPAPHLYGGRMMWPGHRTREVFEAFRELTAEAPDELAVWFNRVQFPQAPPMVALDAAFLGGEDEGRALLGRLDKIDDVIADKRGPVAVADLGDITAEPTDPAPGRSRAELLTGLDDAAVATLLDTPLEPLLAVQLRHLGGALAVNRPEAGPSGPIAEPYLLYMLGLALNPELSAAVGAGQARLVEELGAKVSGRKPFTMLAPGERAADAFTAETIGRLREIKRDRDPQGVLRANFPVLG</sequence>
<dbReference type="AlphaFoldDB" id="A0A5S4G5B5"/>
<dbReference type="Gene3D" id="3.30.43.10">
    <property type="entry name" value="Uridine Diphospho-n-acetylenolpyruvylglucosamine Reductase, domain 2"/>
    <property type="match status" value="1"/>
</dbReference>
<dbReference type="PROSITE" id="PS51387">
    <property type="entry name" value="FAD_PCMH"/>
    <property type="match status" value="1"/>
</dbReference>
<dbReference type="RefSeq" id="WP_138694398.1">
    <property type="nucleotide sequence ID" value="NZ_JBHSAZ010000033.1"/>
</dbReference>
<dbReference type="OrthoDB" id="5169292at2"/>
<dbReference type="InterPro" id="IPR050416">
    <property type="entry name" value="FAD-linked_Oxidoreductase"/>
</dbReference>
<keyword evidence="8" id="KW-1185">Reference proteome</keyword>
<evidence type="ECO:0000256" key="5">
    <source>
        <dbReference type="ARBA" id="ARBA00023002"/>
    </source>
</evidence>
<dbReference type="SUPFAM" id="SSF56176">
    <property type="entry name" value="FAD-binding/transporter-associated domain-like"/>
    <property type="match status" value="1"/>
</dbReference>
<protein>
    <submittedName>
        <fullName evidence="7">FAD-binding oxidoreductase</fullName>
    </submittedName>
</protein>
<keyword evidence="3" id="KW-0285">Flavoprotein</keyword>
<dbReference type="Gene3D" id="3.40.462.20">
    <property type="match status" value="1"/>
</dbReference>
<evidence type="ECO:0000256" key="2">
    <source>
        <dbReference type="ARBA" id="ARBA00005466"/>
    </source>
</evidence>
<dbReference type="PANTHER" id="PTHR42973">
    <property type="entry name" value="BINDING OXIDOREDUCTASE, PUTATIVE (AFU_ORTHOLOGUE AFUA_1G17690)-RELATED"/>
    <property type="match status" value="1"/>
</dbReference>
<evidence type="ECO:0000313" key="8">
    <source>
        <dbReference type="Proteomes" id="UP000306628"/>
    </source>
</evidence>
<dbReference type="InterPro" id="IPR016166">
    <property type="entry name" value="FAD-bd_PCMH"/>
</dbReference>
<dbReference type="InterPro" id="IPR016167">
    <property type="entry name" value="FAD-bd_PCMH_sub1"/>
</dbReference>
<dbReference type="Proteomes" id="UP000306628">
    <property type="component" value="Unassembled WGS sequence"/>
</dbReference>
<dbReference type="InterPro" id="IPR006094">
    <property type="entry name" value="Oxid_FAD_bind_N"/>
</dbReference>
<keyword evidence="5" id="KW-0560">Oxidoreductase</keyword>
<proteinExistence type="inferred from homology"/>
<gene>
    <name evidence="7" type="ORF">ETD85_36575</name>
</gene>
<dbReference type="Gene3D" id="3.30.465.10">
    <property type="match status" value="1"/>
</dbReference>
<evidence type="ECO:0000259" key="6">
    <source>
        <dbReference type="PROSITE" id="PS51387"/>
    </source>
</evidence>
<comment type="cofactor">
    <cofactor evidence="1">
        <name>FAD</name>
        <dbReference type="ChEBI" id="CHEBI:57692"/>
    </cofactor>
</comment>
<dbReference type="PANTHER" id="PTHR42973:SF39">
    <property type="entry name" value="FAD-BINDING PCMH-TYPE DOMAIN-CONTAINING PROTEIN"/>
    <property type="match status" value="1"/>
</dbReference>
<evidence type="ECO:0000256" key="4">
    <source>
        <dbReference type="ARBA" id="ARBA00022827"/>
    </source>
</evidence>
<dbReference type="GO" id="GO:0016491">
    <property type="term" value="F:oxidoreductase activity"/>
    <property type="evidence" value="ECO:0007669"/>
    <property type="project" value="UniProtKB-KW"/>
</dbReference>
<evidence type="ECO:0000256" key="3">
    <source>
        <dbReference type="ARBA" id="ARBA00022630"/>
    </source>
</evidence>
<comment type="caution">
    <text evidence="7">The sequence shown here is derived from an EMBL/GenBank/DDBJ whole genome shotgun (WGS) entry which is preliminary data.</text>
</comment>
<dbReference type="Pfam" id="PF01565">
    <property type="entry name" value="FAD_binding_4"/>
    <property type="match status" value="1"/>
</dbReference>
<organism evidence="7 8">
    <name type="scientific">Nonomuraea zeae</name>
    <dbReference type="NCBI Taxonomy" id="1642303"/>
    <lineage>
        <taxon>Bacteria</taxon>
        <taxon>Bacillati</taxon>
        <taxon>Actinomycetota</taxon>
        <taxon>Actinomycetes</taxon>
        <taxon>Streptosporangiales</taxon>
        <taxon>Streptosporangiaceae</taxon>
        <taxon>Nonomuraea</taxon>
    </lineage>
</organism>
<name>A0A5S4G5B5_9ACTN</name>
<comment type="similarity">
    <text evidence="2">Belongs to the oxygen-dependent FAD-linked oxidoreductase family.</text>
</comment>
<reference evidence="7 8" key="1">
    <citation type="submission" date="2019-05" db="EMBL/GenBank/DDBJ databases">
        <title>Draft genome sequence of Nonomuraea zeae DSM 100528.</title>
        <authorList>
            <person name="Saricaoglu S."/>
            <person name="Isik K."/>
        </authorList>
    </citation>
    <scope>NUCLEOTIDE SEQUENCE [LARGE SCALE GENOMIC DNA]</scope>
    <source>
        <strain evidence="7 8">DSM 100528</strain>
    </source>
</reference>
<evidence type="ECO:0000313" key="7">
    <source>
        <dbReference type="EMBL" id="TMR28197.1"/>
    </source>
</evidence>
<dbReference type="InterPro" id="IPR036318">
    <property type="entry name" value="FAD-bd_PCMH-like_sf"/>
</dbReference>
<keyword evidence="4" id="KW-0274">FAD</keyword>
<feature type="domain" description="FAD-binding PCMH-type" evidence="6">
    <location>
        <begin position="33"/>
        <end position="201"/>
    </location>
</feature>
<evidence type="ECO:0000256" key="1">
    <source>
        <dbReference type="ARBA" id="ARBA00001974"/>
    </source>
</evidence>
<dbReference type="GO" id="GO:0071949">
    <property type="term" value="F:FAD binding"/>
    <property type="evidence" value="ECO:0007669"/>
    <property type="project" value="InterPro"/>
</dbReference>
<dbReference type="InterPro" id="IPR016169">
    <property type="entry name" value="FAD-bd_PCMH_sub2"/>
</dbReference>
<dbReference type="EMBL" id="VCKX01000148">
    <property type="protein sequence ID" value="TMR28197.1"/>
    <property type="molecule type" value="Genomic_DNA"/>
</dbReference>
<accession>A0A5S4G5B5</accession>